<comment type="similarity">
    <text evidence="2">Belongs to the outer membrane factor (OMF) (TC 1.B.17) family.</text>
</comment>
<dbReference type="PANTHER" id="PTHR30026">
    <property type="entry name" value="OUTER MEMBRANE PROTEIN TOLC"/>
    <property type="match status" value="1"/>
</dbReference>
<organism evidence="9 10">
    <name type="scientific">Amphritea balenae</name>
    <dbReference type="NCBI Taxonomy" id="452629"/>
    <lineage>
        <taxon>Bacteria</taxon>
        <taxon>Pseudomonadati</taxon>
        <taxon>Pseudomonadota</taxon>
        <taxon>Gammaproteobacteria</taxon>
        <taxon>Oceanospirillales</taxon>
        <taxon>Oceanospirillaceae</taxon>
        <taxon>Amphritea</taxon>
    </lineage>
</organism>
<dbReference type="InterPro" id="IPR003423">
    <property type="entry name" value="OMP_efflux"/>
</dbReference>
<reference evidence="9 10" key="1">
    <citation type="submission" date="2018-11" db="EMBL/GenBank/DDBJ databases">
        <title>The draft genome sequence of Amphritea balenae JAMM 1525T.</title>
        <authorList>
            <person name="Fang Z."/>
            <person name="Zhang Y."/>
            <person name="Han X."/>
        </authorList>
    </citation>
    <scope>NUCLEOTIDE SEQUENCE [LARGE SCALE GENOMIC DNA]</scope>
    <source>
        <strain evidence="9 10">JAMM 1525</strain>
    </source>
</reference>
<dbReference type="Gene3D" id="1.20.1600.10">
    <property type="entry name" value="Outer membrane efflux proteins (OEP)"/>
    <property type="match status" value="1"/>
</dbReference>
<comment type="subcellular location">
    <subcellularLocation>
        <location evidence="1">Cell outer membrane</location>
    </subcellularLocation>
</comment>
<comment type="caution">
    <text evidence="9">The sequence shown here is derived from an EMBL/GenBank/DDBJ whole genome shotgun (WGS) entry which is preliminary data.</text>
</comment>
<evidence type="ECO:0000256" key="7">
    <source>
        <dbReference type="ARBA" id="ARBA00023237"/>
    </source>
</evidence>
<evidence type="ECO:0000256" key="5">
    <source>
        <dbReference type="ARBA" id="ARBA00022692"/>
    </source>
</evidence>
<evidence type="ECO:0000256" key="4">
    <source>
        <dbReference type="ARBA" id="ARBA00022452"/>
    </source>
</evidence>
<evidence type="ECO:0000256" key="6">
    <source>
        <dbReference type="ARBA" id="ARBA00023136"/>
    </source>
</evidence>
<dbReference type="GO" id="GO:1990281">
    <property type="term" value="C:efflux pump complex"/>
    <property type="evidence" value="ECO:0007669"/>
    <property type="project" value="TreeGrafter"/>
</dbReference>
<evidence type="ECO:0000256" key="3">
    <source>
        <dbReference type="ARBA" id="ARBA00022448"/>
    </source>
</evidence>
<dbReference type="GO" id="GO:0015562">
    <property type="term" value="F:efflux transmembrane transporter activity"/>
    <property type="evidence" value="ECO:0007669"/>
    <property type="project" value="InterPro"/>
</dbReference>
<dbReference type="SUPFAM" id="SSF56954">
    <property type="entry name" value="Outer membrane efflux proteins (OEP)"/>
    <property type="match status" value="1"/>
</dbReference>
<dbReference type="Proteomes" id="UP000267535">
    <property type="component" value="Unassembled WGS sequence"/>
</dbReference>
<name>A0A3P1ST42_9GAMM</name>
<evidence type="ECO:0000313" key="10">
    <source>
        <dbReference type="Proteomes" id="UP000267535"/>
    </source>
</evidence>
<evidence type="ECO:0000256" key="8">
    <source>
        <dbReference type="SAM" id="Coils"/>
    </source>
</evidence>
<keyword evidence="6" id="KW-0472">Membrane</keyword>
<keyword evidence="10" id="KW-1185">Reference proteome</keyword>
<sequence>MDLTGGNGSMGKLPKLGAIAILAWSGTLSAQTLMEAASYTIESSPDVAIVKNQYLSRIEQIGISKAGYLPTVDLALGWGGEWTNSPSTRASTGSSDYVDLERGEASLTASQMLYDGLRTRNDMSRTRAEAEAQRFQLWTAAENTTLEVADAYMSVINAKEAAVLAADNLEAHIEILNGIRKRSEHGLGSASDLSQVKGRLSRAHTNYLATDNNVLDAQARFYKVVGREALGLIKPQPVDQNMPVSYELALERAGKVHPTLLSSQLDIDAAVAQLKIQDSNFRPDIRLELGGTWNNNLDGSVGYNNDLTAMIRMRYNLFNGKSDSYRKKDAYYKLMEASAIRDRAQRQVAEGMSLSWNAYQLLERQMEFLEAHVIESEKTLDAYEQQFKLGRRTLVDLLDAENELFEARRELLTADKDRIMTQFRVLNAMGDLLSVLNIDREAVLNDEERQEISHLN</sequence>
<accession>A0A3P1ST42</accession>
<evidence type="ECO:0000256" key="2">
    <source>
        <dbReference type="ARBA" id="ARBA00007613"/>
    </source>
</evidence>
<evidence type="ECO:0000256" key="1">
    <source>
        <dbReference type="ARBA" id="ARBA00004442"/>
    </source>
</evidence>
<dbReference type="GO" id="GO:0009279">
    <property type="term" value="C:cell outer membrane"/>
    <property type="evidence" value="ECO:0007669"/>
    <property type="project" value="UniProtKB-SubCell"/>
</dbReference>
<feature type="coiled-coil region" evidence="8">
    <location>
        <begin position="359"/>
        <end position="417"/>
    </location>
</feature>
<evidence type="ECO:0000313" key="9">
    <source>
        <dbReference type="EMBL" id="RRD00357.1"/>
    </source>
</evidence>
<dbReference type="OrthoDB" id="9814637at2"/>
<dbReference type="GO" id="GO:0015288">
    <property type="term" value="F:porin activity"/>
    <property type="evidence" value="ECO:0007669"/>
    <property type="project" value="TreeGrafter"/>
</dbReference>
<gene>
    <name evidence="9" type="ORF">EHS89_04465</name>
</gene>
<keyword evidence="4" id="KW-1134">Transmembrane beta strand</keyword>
<keyword evidence="7" id="KW-0998">Cell outer membrane</keyword>
<dbReference type="InterPro" id="IPR010130">
    <property type="entry name" value="T1SS_OMP_TolC"/>
</dbReference>
<dbReference type="PANTHER" id="PTHR30026:SF22">
    <property type="entry name" value="OUTER MEMBRANE EFFLUX PROTEIN"/>
    <property type="match status" value="1"/>
</dbReference>
<keyword evidence="8" id="KW-0175">Coiled coil</keyword>
<keyword evidence="5" id="KW-0812">Transmembrane</keyword>
<keyword evidence="3" id="KW-0813">Transport</keyword>
<proteinExistence type="inferred from homology"/>
<dbReference type="InterPro" id="IPR051906">
    <property type="entry name" value="TolC-like"/>
</dbReference>
<dbReference type="Pfam" id="PF02321">
    <property type="entry name" value="OEP"/>
    <property type="match status" value="2"/>
</dbReference>
<dbReference type="AlphaFoldDB" id="A0A3P1ST42"/>
<protein>
    <submittedName>
        <fullName evidence="9">Channel protein TolC</fullName>
    </submittedName>
</protein>
<dbReference type="NCBIfam" id="TIGR01844">
    <property type="entry name" value="type_I_sec_TolC"/>
    <property type="match status" value="1"/>
</dbReference>
<dbReference type="EMBL" id="RQXV01000002">
    <property type="protein sequence ID" value="RRD00357.1"/>
    <property type="molecule type" value="Genomic_DNA"/>
</dbReference>